<name>A0A3S5FDB9_9PLAT</name>
<dbReference type="Proteomes" id="UP000784294">
    <property type="component" value="Unassembled WGS sequence"/>
</dbReference>
<organism evidence="2 3">
    <name type="scientific">Protopolystoma xenopodis</name>
    <dbReference type="NCBI Taxonomy" id="117903"/>
    <lineage>
        <taxon>Eukaryota</taxon>
        <taxon>Metazoa</taxon>
        <taxon>Spiralia</taxon>
        <taxon>Lophotrochozoa</taxon>
        <taxon>Platyhelminthes</taxon>
        <taxon>Monogenea</taxon>
        <taxon>Polyopisthocotylea</taxon>
        <taxon>Polystomatidea</taxon>
        <taxon>Polystomatidae</taxon>
        <taxon>Protopolystoma</taxon>
    </lineage>
</organism>
<protein>
    <recommendedName>
        <fullName evidence="1">Thioredoxin domain-containing protein</fullName>
    </recommendedName>
</protein>
<feature type="domain" description="Thioredoxin" evidence="1">
    <location>
        <begin position="5"/>
        <end position="57"/>
    </location>
</feature>
<reference evidence="2" key="1">
    <citation type="submission" date="2018-11" db="EMBL/GenBank/DDBJ databases">
        <authorList>
            <consortium name="Pathogen Informatics"/>
        </authorList>
    </citation>
    <scope>NUCLEOTIDE SEQUENCE</scope>
</reference>
<evidence type="ECO:0000259" key="1">
    <source>
        <dbReference type="Pfam" id="PF00085"/>
    </source>
</evidence>
<evidence type="ECO:0000313" key="2">
    <source>
        <dbReference type="EMBL" id="VEL17900.1"/>
    </source>
</evidence>
<dbReference type="Pfam" id="PF00085">
    <property type="entry name" value="Thioredoxin"/>
    <property type="match status" value="1"/>
</dbReference>
<dbReference type="EMBL" id="CAAALY010034727">
    <property type="protein sequence ID" value="VEL17900.1"/>
    <property type="molecule type" value="Genomic_DNA"/>
</dbReference>
<dbReference type="InterPro" id="IPR036249">
    <property type="entry name" value="Thioredoxin-like_sf"/>
</dbReference>
<dbReference type="OrthoDB" id="10264505at2759"/>
<dbReference type="InterPro" id="IPR013766">
    <property type="entry name" value="Thioredoxin_domain"/>
</dbReference>
<gene>
    <name evidence="2" type="ORF">PXEA_LOCUS11340</name>
</gene>
<keyword evidence="3" id="KW-1185">Reference proteome</keyword>
<accession>A0A3S5FDB9</accession>
<dbReference type="AlphaFoldDB" id="A0A3S5FDB9"/>
<dbReference type="Gene3D" id="3.40.30.10">
    <property type="entry name" value="Glutaredoxin"/>
    <property type="match status" value="1"/>
</dbReference>
<proteinExistence type="predicted"/>
<evidence type="ECO:0000313" key="3">
    <source>
        <dbReference type="Proteomes" id="UP000784294"/>
    </source>
</evidence>
<comment type="caution">
    <text evidence="2">The sequence shown here is derived from an EMBL/GenBank/DDBJ whole genome shotgun (WGS) entry which is preliminary data.</text>
</comment>
<dbReference type="SUPFAM" id="SSF52833">
    <property type="entry name" value="Thioredoxin-like"/>
    <property type="match status" value="1"/>
</dbReference>
<sequence>METTKKDQHTLVMFYAHWCSQSQEAKPKYDRAAEQLKQLAKSDRVMAAVDCAEKINQGKSTMTIENKTKIS</sequence>